<protein>
    <submittedName>
        <fullName evidence="1">Uncharacterized protein</fullName>
    </submittedName>
</protein>
<evidence type="ECO:0000313" key="2">
    <source>
        <dbReference type="Proteomes" id="UP001386955"/>
    </source>
</evidence>
<evidence type="ECO:0000313" key="1">
    <source>
        <dbReference type="EMBL" id="KAK7406713.1"/>
    </source>
</evidence>
<dbReference type="EMBL" id="JAYMYS010000002">
    <property type="protein sequence ID" value="KAK7406713.1"/>
    <property type="molecule type" value="Genomic_DNA"/>
</dbReference>
<sequence>MQLIRREEVEGVVRKKVRSVGLLRWQLAEQISHLHVLRLHSPLSTLHSPLSTLLFLLSTAQYNKHAPGPSHF</sequence>
<organism evidence="1 2">
    <name type="scientific">Psophocarpus tetragonolobus</name>
    <name type="common">Winged bean</name>
    <name type="synonym">Dolichos tetragonolobus</name>
    <dbReference type="NCBI Taxonomy" id="3891"/>
    <lineage>
        <taxon>Eukaryota</taxon>
        <taxon>Viridiplantae</taxon>
        <taxon>Streptophyta</taxon>
        <taxon>Embryophyta</taxon>
        <taxon>Tracheophyta</taxon>
        <taxon>Spermatophyta</taxon>
        <taxon>Magnoliopsida</taxon>
        <taxon>eudicotyledons</taxon>
        <taxon>Gunneridae</taxon>
        <taxon>Pentapetalae</taxon>
        <taxon>rosids</taxon>
        <taxon>fabids</taxon>
        <taxon>Fabales</taxon>
        <taxon>Fabaceae</taxon>
        <taxon>Papilionoideae</taxon>
        <taxon>50 kb inversion clade</taxon>
        <taxon>NPAAA clade</taxon>
        <taxon>indigoferoid/millettioid clade</taxon>
        <taxon>Phaseoleae</taxon>
        <taxon>Psophocarpus</taxon>
    </lineage>
</organism>
<reference evidence="1 2" key="1">
    <citation type="submission" date="2024-01" db="EMBL/GenBank/DDBJ databases">
        <title>The genomes of 5 underutilized Papilionoideae crops provide insights into root nodulation and disease resistanc.</title>
        <authorList>
            <person name="Jiang F."/>
        </authorList>
    </citation>
    <scope>NUCLEOTIDE SEQUENCE [LARGE SCALE GENOMIC DNA]</scope>
    <source>
        <strain evidence="1">DUOXIRENSHENG_FW03</strain>
        <tissue evidence="1">Leaves</tissue>
    </source>
</reference>
<comment type="caution">
    <text evidence="1">The sequence shown here is derived from an EMBL/GenBank/DDBJ whole genome shotgun (WGS) entry which is preliminary data.</text>
</comment>
<proteinExistence type="predicted"/>
<dbReference type="AlphaFoldDB" id="A0AAN9T528"/>
<keyword evidence="2" id="KW-1185">Reference proteome</keyword>
<dbReference type="Proteomes" id="UP001386955">
    <property type="component" value="Unassembled WGS sequence"/>
</dbReference>
<accession>A0AAN9T528</accession>
<gene>
    <name evidence="1" type="ORF">VNO78_08343</name>
</gene>
<name>A0AAN9T528_PSOTE</name>